<accession>A0A0Q1BWQ9</accession>
<dbReference type="STRING" id="346185.AAY42_03515"/>
<evidence type="ECO:0000313" key="1">
    <source>
        <dbReference type="EMBL" id="KQC29070.1"/>
    </source>
</evidence>
<proteinExistence type="predicted"/>
<dbReference type="EMBL" id="LCTZ01000002">
    <property type="protein sequence ID" value="KQC29070.1"/>
    <property type="molecule type" value="Genomic_DNA"/>
</dbReference>
<dbReference type="RefSeq" id="WP_055392620.1">
    <property type="nucleotide sequence ID" value="NZ_LCTZ01000002.1"/>
</dbReference>
<sequence>MNNVTENGKVHIQELLIRMERNGNTIQRLFKQLSSYTCEPNNYSCFEKLYDLKQNFQTFFKEQKHIVAELKREHVEAKHLNSDVQLHLQKFKQLEMQMAQYLLDMNQYS</sequence>
<name>A0A0Q1BWQ9_9FLAO</name>
<protein>
    <submittedName>
        <fullName evidence="1">Uncharacterized protein</fullName>
    </submittedName>
</protein>
<dbReference type="OrthoDB" id="1441767at2"/>
<reference evidence="1 2" key="1">
    <citation type="submission" date="2015-04" db="EMBL/GenBank/DDBJ databases">
        <title>Complete genome of flavobacterium.</title>
        <authorList>
            <person name="Kwon Y.M."/>
            <person name="Kim S.-J."/>
        </authorList>
    </citation>
    <scope>NUCLEOTIDE SEQUENCE [LARGE SCALE GENOMIC DNA]</scope>
    <source>
        <strain evidence="1 2">DK169</strain>
    </source>
</reference>
<organism evidence="1 2">
    <name type="scientific">Flagellimonas eckloniae</name>
    <dbReference type="NCBI Taxonomy" id="346185"/>
    <lineage>
        <taxon>Bacteria</taxon>
        <taxon>Pseudomonadati</taxon>
        <taxon>Bacteroidota</taxon>
        <taxon>Flavobacteriia</taxon>
        <taxon>Flavobacteriales</taxon>
        <taxon>Flavobacteriaceae</taxon>
        <taxon>Flagellimonas</taxon>
    </lineage>
</organism>
<gene>
    <name evidence="1" type="ORF">AAY42_03515</name>
</gene>
<dbReference type="AlphaFoldDB" id="A0A0Q1BWQ9"/>
<dbReference type="Proteomes" id="UP000050827">
    <property type="component" value="Unassembled WGS sequence"/>
</dbReference>
<comment type="caution">
    <text evidence="1">The sequence shown here is derived from an EMBL/GenBank/DDBJ whole genome shotgun (WGS) entry which is preliminary data.</text>
</comment>
<evidence type="ECO:0000313" key="2">
    <source>
        <dbReference type="Proteomes" id="UP000050827"/>
    </source>
</evidence>
<keyword evidence="2" id="KW-1185">Reference proteome</keyword>